<feature type="domain" description="Radical SAM core" evidence="4">
    <location>
        <begin position="59"/>
        <end position="223"/>
    </location>
</feature>
<dbReference type="InterPro" id="IPR040086">
    <property type="entry name" value="MJ0683-like"/>
</dbReference>
<evidence type="ECO:0000313" key="6">
    <source>
        <dbReference type="Proteomes" id="UP000198683"/>
    </source>
</evidence>
<reference evidence="5 6" key="1">
    <citation type="submission" date="2016-10" db="EMBL/GenBank/DDBJ databases">
        <authorList>
            <person name="de Groot N.N."/>
        </authorList>
    </citation>
    <scope>NUCLEOTIDE SEQUENCE [LARGE SCALE GENOMIC DNA]</scope>
    <source>
        <strain evidence="5 6">CGMCC 4.5681</strain>
    </source>
</reference>
<dbReference type="PANTHER" id="PTHR43432:SF3">
    <property type="entry name" value="SLR0285 PROTEIN"/>
    <property type="match status" value="1"/>
</dbReference>
<dbReference type="SFLD" id="SFLDS00029">
    <property type="entry name" value="Radical_SAM"/>
    <property type="match status" value="1"/>
</dbReference>
<sequence length="324" mass="35414">MRVPLWGVGWDALELVEGVDERPLIERRAVLRGGFYEMQARTVIERVPVEVGIAQRWGVSPYRGCVHACRGCGARAGHLRLGLDAGRDFDTRVVVRPNVVERLRVELARWEGGELAVGVGGDCYQAAESTYRLMPGVMGALAGAGVPFTVYTRSALVARDAALLVRAGARVAVSIAFVDERIRRVVEPGAPSAQARLELVSALVEAGVECRVLMAPVLPLLSDAADQLAATVRRIAAVGARAVEPVVLRLPRATRAWYVEWLARAHPQLVPRYEELYDGVGLPSRDYERRIVEQIEQLCRVYGMACGAPEPARVRPRVAQLSLV</sequence>
<dbReference type="GO" id="GO:0046872">
    <property type="term" value="F:metal ion binding"/>
    <property type="evidence" value="ECO:0007669"/>
    <property type="project" value="UniProtKB-KW"/>
</dbReference>
<keyword evidence="5" id="KW-0456">Lyase</keyword>
<evidence type="ECO:0000259" key="4">
    <source>
        <dbReference type="Pfam" id="PF04055"/>
    </source>
</evidence>
<keyword evidence="6" id="KW-1185">Reference proteome</keyword>
<keyword evidence="3" id="KW-0411">Iron-sulfur</keyword>
<dbReference type="PANTHER" id="PTHR43432">
    <property type="entry name" value="SLR0285 PROTEIN"/>
    <property type="match status" value="1"/>
</dbReference>
<dbReference type="EMBL" id="FNFB01000011">
    <property type="protein sequence ID" value="SDK78356.1"/>
    <property type="molecule type" value="Genomic_DNA"/>
</dbReference>
<evidence type="ECO:0000313" key="5">
    <source>
        <dbReference type="EMBL" id="SDK78356.1"/>
    </source>
</evidence>
<keyword evidence="1" id="KW-0479">Metal-binding</keyword>
<evidence type="ECO:0000256" key="2">
    <source>
        <dbReference type="ARBA" id="ARBA00023004"/>
    </source>
</evidence>
<evidence type="ECO:0000256" key="3">
    <source>
        <dbReference type="ARBA" id="ARBA00023014"/>
    </source>
</evidence>
<dbReference type="SFLD" id="SFLDG01084">
    <property type="entry name" value="Uncharacterised_Radical_SAM_Su"/>
    <property type="match status" value="1"/>
</dbReference>
<dbReference type="GO" id="GO:0016829">
    <property type="term" value="F:lyase activity"/>
    <property type="evidence" value="ECO:0007669"/>
    <property type="project" value="UniProtKB-KW"/>
</dbReference>
<organism evidence="5 6">
    <name type="scientific">Nonomuraea maritima</name>
    <dbReference type="NCBI Taxonomy" id="683260"/>
    <lineage>
        <taxon>Bacteria</taxon>
        <taxon>Bacillati</taxon>
        <taxon>Actinomycetota</taxon>
        <taxon>Actinomycetes</taxon>
        <taxon>Streptosporangiales</taxon>
        <taxon>Streptosporangiaceae</taxon>
        <taxon>Nonomuraea</taxon>
    </lineage>
</organism>
<dbReference type="AlphaFoldDB" id="A0A1G9EQB9"/>
<dbReference type="SUPFAM" id="SSF102114">
    <property type="entry name" value="Radical SAM enzymes"/>
    <property type="match status" value="1"/>
</dbReference>
<dbReference type="STRING" id="683260.SAMN05421874_11187"/>
<dbReference type="RefSeq" id="WP_281191535.1">
    <property type="nucleotide sequence ID" value="NZ_FNFB01000011.1"/>
</dbReference>
<keyword evidence="2" id="KW-0408">Iron</keyword>
<dbReference type="Pfam" id="PF04055">
    <property type="entry name" value="Radical_SAM"/>
    <property type="match status" value="1"/>
</dbReference>
<dbReference type="Proteomes" id="UP000198683">
    <property type="component" value="Unassembled WGS sequence"/>
</dbReference>
<name>A0A1G9EQB9_9ACTN</name>
<evidence type="ECO:0000256" key="1">
    <source>
        <dbReference type="ARBA" id="ARBA00022723"/>
    </source>
</evidence>
<proteinExistence type="predicted"/>
<gene>
    <name evidence="5" type="ORF">SAMN05421874_11187</name>
</gene>
<accession>A0A1G9EQB9</accession>
<dbReference type="InterPro" id="IPR007197">
    <property type="entry name" value="rSAM"/>
</dbReference>
<dbReference type="GO" id="GO:0051536">
    <property type="term" value="F:iron-sulfur cluster binding"/>
    <property type="evidence" value="ECO:0007669"/>
    <property type="project" value="UniProtKB-KW"/>
</dbReference>
<dbReference type="InterPro" id="IPR058240">
    <property type="entry name" value="rSAM_sf"/>
</dbReference>
<protein>
    <submittedName>
        <fullName evidence="5">DNA repair photolyase</fullName>
    </submittedName>
</protein>
<dbReference type="Gene3D" id="3.80.30.30">
    <property type="match status" value="1"/>
</dbReference>